<evidence type="ECO:0000256" key="1">
    <source>
        <dbReference type="SAM" id="Phobius"/>
    </source>
</evidence>
<dbReference type="Proteomes" id="UP000276741">
    <property type="component" value="Chromosome"/>
</dbReference>
<sequence length="155" mass="17476">MEKKVTLARTSEFLKSVMDLFTDSETSTLLEEAVNYYTVVKSKDRSEVVVDAVSERIGKIIAEIDSVLSKAKAVDQVNQEMYKFRLVAKFMGALLISGVVLGVVSLLIPPYLAQFSLYLYGLLTFYVAMALTFLSYLLYKQHHIRAFLRRISSGT</sequence>
<keyword evidence="1" id="KW-0812">Transmembrane</keyword>
<name>A0A348B6R4_9CREN</name>
<dbReference type="EMBL" id="AP018553">
    <property type="protein sequence ID" value="BBD73866.1"/>
    <property type="molecule type" value="Genomic_DNA"/>
</dbReference>
<reference evidence="3" key="4">
    <citation type="submission" date="2020-09" db="EMBL/GenBank/DDBJ databases">
        <authorList>
            <person name="Sun Q."/>
            <person name="Ohkuma M."/>
        </authorList>
    </citation>
    <scope>NUCLEOTIDE SEQUENCE</scope>
    <source>
        <strain evidence="3">JCM 31740</strain>
    </source>
</reference>
<dbReference type="Proteomes" id="UP000616143">
    <property type="component" value="Unassembled WGS sequence"/>
</dbReference>
<protein>
    <submittedName>
        <fullName evidence="2">Uncharacterized protein</fullName>
    </submittedName>
</protein>
<accession>A0A348B6R4</accession>
<proteinExistence type="predicted"/>
<reference evidence="2" key="3">
    <citation type="journal article" date="2019" name="BMC Res. Notes">
        <title>Complete genome sequence of the Sulfodiicoccus acidiphilus strain HS-1T, the first crenarchaeon that lacks polB3, isolated from an acidic hot spring in Ohwaku-dani, Hakone, Japan.</title>
        <authorList>
            <person name="Sakai H.D."/>
            <person name="Kurosawa N."/>
        </authorList>
    </citation>
    <scope>NUCLEOTIDE SEQUENCE</scope>
    <source>
        <strain evidence="2">HS-1</strain>
    </source>
</reference>
<dbReference type="KEGG" id="sacd:HS1genome_2255"/>
<dbReference type="EMBL" id="BMQS01000010">
    <property type="protein sequence ID" value="GGT96229.1"/>
    <property type="molecule type" value="Genomic_DNA"/>
</dbReference>
<organism evidence="2 4">
    <name type="scientific">Sulfodiicoccus acidiphilus</name>
    <dbReference type="NCBI Taxonomy" id="1670455"/>
    <lineage>
        <taxon>Archaea</taxon>
        <taxon>Thermoproteota</taxon>
        <taxon>Thermoprotei</taxon>
        <taxon>Sulfolobales</taxon>
        <taxon>Sulfolobaceae</taxon>
        <taxon>Sulfodiicoccus</taxon>
    </lineage>
</organism>
<keyword evidence="4" id="KW-1185">Reference proteome</keyword>
<reference evidence="4" key="2">
    <citation type="submission" date="2018-04" db="EMBL/GenBank/DDBJ databases">
        <title>Complete genome sequence of Sulfodiicoccus acidiphilus strain HS-1.</title>
        <authorList>
            <person name="Sakai H.D."/>
            <person name="Kurosawa N."/>
        </authorList>
    </citation>
    <scope>NUCLEOTIDE SEQUENCE [LARGE SCALE GENOMIC DNA]</scope>
    <source>
        <strain evidence="4">HS-1</strain>
    </source>
</reference>
<keyword evidence="1" id="KW-0472">Membrane</keyword>
<dbReference type="GeneID" id="38667708"/>
<dbReference type="RefSeq" id="WP_126451113.1">
    <property type="nucleotide sequence ID" value="NZ_AP018553.1"/>
</dbReference>
<evidence type="ECO:0000313" key="3">
    <source>
        <dbReference type="EMBL" id="GGT96229.1"/>
    </source>
</evidence>
<evidence type="ECO:0000313" key="4">
    <source>
        <dbReference type="Proteomes" id="UP000276741"/>
    </source>
</evidence>
<feature type="transmembrane region" description="Helical" evidence="1">
    <location>
        <begin position="118"/>
        <end position="139"/>
    </location>
</feature>
<evidence type="ECO:0000313" key="2">
    <source>
        <dbReference type="EMBL" id="BBD73866.1"/>
    </source>
</evidence>
<dbReference type="AlphaFoldDB" id="A0A348B6R4"/>
<feature type="transmembrane region" description="Helical" evidence="1">
    <location>
        <begin position="90"/>
        <end position="112"/>
    </location>
</feature>
<gene>
    <name evidence="3" type="ORF">GCM10007116_12210</name>
    <name evidence="2" type="ORF">HS1genome_2255</name>
</gene>
<keyword evidence="1" id="KW-1133">Transmembrane helix</keyword>
<reference evidence="3" key="1">
    <citation type="journal article" date="2014" name="Int. J. Syst. Evol. Microbiol.">
        <title>Complete genome sequence of Corynebacterium casei LMG S-19264T (=DSM 44701T), isolated from a smear-ripened cheese.</title>
        <authorList>
            <consortium name="US DOE Joint Genome Institute (JGI-PGF)"/>
            <person name="Walter F."/>
            <person name="Albersmeier A."/>
            <person name="Kalinowski J."/>
            <person name="Ruckert C."/>
        </authorList>
    </citation>
    <scope>NUCLEOTIDE SEQUENCE</scope>
    <source>
        <strain evidence="3">JCM 31740</strain>
    </source>
</reference>